<evidence type="ECO:0000256" key="14">
    <source>
        <dbReference type="PROSITE-ProRule" id="PRU10141"/>
    </source>
</evidence>
<keyword evidence="3" id="KW-0808">Transferase</keyword>
<dbReference type="GO" id="GO:0004674">
    <property type="term" value="F:protein serine/threonine kinase activity"/>
    <property type="evidence" value="ECO:0007669"/>
    <property type="project" value="UniProtKB-KW"/>
</dbReference>
<evidence type="ECO:0000256" key="12">
    <source>
        <dbReference type="ARBA" id="ARBA00023170"/>
    </source>
</evidence>
<feature type="transmembrane region" description="Helical" evidence="16">
    <location>
        <begin position="20"/>
        <end position="44"/>
    </location>
</feature>
<gene>
    <name evidence="18" type="ORF">M569_08510</name>
</gene>
<dbReference type="SMART" id="SM00220">
    <property type="entry name" value="S_TKc"/>
    <property type="match status" value="1"/>
</dbReference>
<evidence type="ECO:0000256" key="3">
    <source>
        <dbReference type="ARBA" id="ARBA00022679"/>
    </source>
</evidence>
<evidence type="ECO:0000256" key="5">
    <source>
        <dbReference type="ARBA" id="ARBA00022729"/>
    </source>
</evidence>
<evidence type="ECO:0000313" key="19">
    <source>
        <dbReference type="Proteomes" id="UP000015453"/>
    </source>
</evidence>
<dbReference type="PANTHER" id="PTHR27002:SF181">
    <property type="entry name" value="RECEPTOR-LIKE SERINE_THREONINE-PROTEIN KINASE"/>
    <property type="match status" value="1"/>
</dbReference>
<evidence type="ECO:0000256" key="6">
    <source>
        <dbReference type="ARBA" id="ARBA00022737"/>
    </source>
</evidence>
<dbReference type="PANTHER" id="PTHR27002">
    <property type="entry name" value="RECEPTOR-LIKE SERINE/THREONINE-PROTEIN KINASE SD1-8"/>
    <property type="match status" value="1"/>
</dbReference>
<dbReference type="PROSITE" id="PS51257">
    <property type="entry name" value="PROKAR_LIPOPROTEIN"/>
    <property type="match status" value="1"/>
</dbReference>
<dbReference type="InterPro" id="IPR008271">
    <property type="entry name" value="Ser/Thr_kinase_AS"/>
</dbReference>
<evidence type="ECO:0000256" key="7">
    <source>
        <dbReference type="ARBA" id="ARBA00022741"/>
    </source>
</evidence>
<evidence type="ECO:0000256" key="10">
    <source>
        <dbReference type="ARBA" id="ARBA00022989"/>
    </source>
</evidence>
<name>S8E1S4_9LAMI</name>
<reference evidence="18 19" key="1">
    <citation type="journal article" date="2013" name="BMC Genomics">
        <title>The miniature genome of a carnivorous plant Genlisea aurea contains a low number of genes and short non-coding sequences.</title>
        <authorList>
            <person name="Leushkin E.V."/>
            <person name="Sutormin R.A."/>
            <person name="Nabieva E.R."/>
            <person name="Penin A.A."/>
            <person name="Kondrashov A.S."/>
            <person name="Logacheva M.D."/>
        </authorList>
    </citation>
    <scope>NUCLEOTIDE SEQUENCE [LARGE SCALE GENOMIC DNA]</scope>
</reference>
<dbReference type="FunFam" id="3.30.200.20:FF:000142">
    <property type="entry name" value="Cysteine-rich receptor-like protein kinase 10"/>
    <property type="match status" value="1"/>
</dbReference>
<dbReference type="Pfam" id="PF00069">
    <property type="entry name" value="Pkinase"/>
    <property type="match status" value="1"/>
</dbReference>
<keyword evidence="10 16" id="KW-1133">Transmembrane helix</keyword>
<comment type="caution">
    <text evidence="18">The sequence shown here is derived from an EMBL/GenBank/DDBJ whole genome shotgun (WGS) entry which is preliminary data.</text>
</comment>
<dbReference type="InterPro" id="IPR017441">
    <property type="entry name" value="Protein_kinase_ATP_BS"/>
</dbReference>
<proteinExistence type="inferred from homology"/>
<keyword evidence="19" id="KW-1185">Reference proteome</keyword>
<keyword evidence="9 14" id="KW-0067">ATP-binding</keyword>
<dbReference type="PROSITE" id="PS00107">
    <property type="entry name" value="PROTEIN_KINASE_ATP"/>
    <property type="match status" value="1"/>
</dbReference>
<keyword evidence="7 14" id="KW-0547">Nucleotide-binding</keyword>
<evidence type="ECO:0000256" key="4">
    <source>
        <dbReference type="ARBA" id="ARBA00022692"/>
    </source>
</evidence>
<keyword evidence="13" id="KW-0325">Glycoprotein</keyword>
<dbReference type="FunFam" id="1.10.510.10:FF:001019">
    <property type="entry name" value="G-type lectin S-receptor-like serine/threonine-protein kinase B120"/>
    <property type="match status" value="1"/>
</dbReference>
<evidence type="ECO:0000256" key="11">
    <source>
        <dbReference type="ARBA" id="ARBA00023136"/>
    </source>
</evidence>
<dbReference type="InterPro" id="IPR011009">
    <property type="entry name" value="Kinase-like_dom_sf"/>
</dbReference>
<keyword evidence="4 16" id="KW-0812">Transmembrane</keyword>
<keyword evidence="8" id="KW-0418">Kinase</keyword>
<dbReference type="Gene3D" id="3.30.200.20">
    <property type="entry name" value="Phosphorylase Kinase, domain 1"/>
    <property type="match status" value="1"/>
</dbReference>
<keyword evidence="12" id="KW-0675">Receptor</keyword>
<dbReference type="SUPFAM" id="SSF56112">
    <property type="entry name" value="Protein kinase-like (PK-like)"/>
    <property type="match status" value="1"/>
</dbReference>
<dbReference type="EMBL" id="AUSU01003773">
    <property type="protein sequence ID" value="EPS66267.1"/>
    <property type="molecule type" value="Genomic_DNA"/>
</dbReference>
<keyword evidence="11 16" id="KW-0472">Membrane</keyword>
<dbReference type="AlphaFoldDB" id="S8E1S4"/>
<dbReference type="GO" id="GO:0005524">
    <property type="term" value="F:ATP binding"/>
    <property type="evidence" value="ECO:0007669"/>
    <property type="project" value="UniProtKB-UniRule"/>
</dbReference>
<organism evidence="18 19">
    <name type="scientific">Genlisea aurea</name>
    <dbReference type="NCBI Taxonomy" id="192259"/>
    <lineage>
        <taxon>Eukaryota</taxon>
        <taxon>Viridiplantae</taxon>
        <taxon>Streptophyta</taxon>
        <taxon>Embryophyta</taxon>
        <taxon>Tracheophyta</taxon>
        <taxon>Spermatophyta</taxon>
        <taxon>Magnoliopsida</taxon>
        <taxon>eudicotyledons</taxon>
        <taxon>Gunneridae</taxon>
        <taxon>Pentapetalae</taxon>
        <taxon>asterids</taxon>
        <taxon>lamiids</taxon>
        <taxon>Lamiales</taxon>
        <taxon>Lentibulariaceae</taxon>
        <taxon>Genlisea</taxon>
    </lineage>
</organism>
<evidence type="ECO:0000256" key="13">
    <source>
        <dbReference type="ARBA" id="ARBA00023180"/>
    </source>
</evidence>
<dbReference type="PROSITE" id="PS50011">
    <property type="entry name" value="PROTEIN_KINASE_DOM"/>
    <property type="match status" value="1"/>
</dbReference>
<dbReference type="Proteomes" id="UP000015453">
    <property type="component" value="Unassembled WGS sequence"/>
</dbReference>
<keyword evidence="5" id="KW-0732">Signal</keyword>
<keyword evidence="2 15" id="KW-0723">Serine/threonine-protein kinase</keyword>
<evidence type="ECO:0000313" key="18">
    <source>
        <dbReference type="EMBL" id="EPS66267.1"/>
    </source>
</evidence>
<evidence type="ECO:0000256" key="16">
    <source>
        <dbReference type="SAM" id="Phobius"/>
    </source>
</evidence>
<dbReference type="PROSITE" id="PS00108">
    <property type="entry name" value="PROTEIN_KINASE_ST"/>
    <property type="match status" value="1"/>
</dbReference>
<dbReference type="InterPro" id="IPR000719">
    <property type="entry name" value="Prot_kinase_dom"/>
</dbReference>
<evidence type="ECO:0000256" key="1">
    <source>
        <dbReference type="ARBA" id="ARBA00004167"/>
    </source>
</evidence>
<keyword evidence="6" id="KW-0677">Repeat</keyword>
<sequence length="295" mass="33133">MILRTRFPRRCAGRGGLSKAIIAIIAAVAAISGCVILVASVFIISRRRQMKKKQKKKKGWETSADGDSMISSVESLLHDFDEIRASTDDFSDANVLGRGGFGSVYKGRLENGKEIAVKRLSQGSSQGESEFKNEVLLMARLQHRNLLKIVGFAMRGDEKLLIYEFLQNSSLDHFIFDPEKRSLLDWKRRWKIIQGIARGLLYLHEDSRLRIIHRDLKASNVLLDSMMNPKIADFGLAKLFPSDQTEGNTEKIVGTRGYMPPEYVYLGMLSVKIDVFSFGVLVLEIVTGKRNGSSF</sequence>
<feature type="binding site" evidence="14">
    <location>
        <position position="118"/>
    </location>
    <ligand>
        <name>ATP</name>
        <dbReference type="ChEBI" id="CHEBI:30616"/>
    </ligand>
</feature>
<comment type="similarity">
    <text evidence="15">Belongs to the protein kinase superfamily.</text>
</comment>
<evidence type="ECO:0000256" key="8">
    <source>
        <dbReference type="ARBA" id="ARBA00022777"/>
    </source>
</evidence>
<evidence type="ECO:0000259" key="17">
    <source>
        <dbReference type="PROSITE" id="PS50011"/>
    </source>
</evidence>
<evidence type="ECO:0000256" key="9">
    <source>
        <dbReference type="ARBA" id="ARBA00022840"/>
    </source>
</evidence>
<protein>
    <recommendedName>
        <fullName evidence="17">Protein kinase domain-containing protein</fullName>
    </recommendedName>
</protein>
<dbReference type="OrthoDB" id="4062651at2759"/>
<accession>S8E1S4</accession>
<dbReference type="Gene3D" id="1.10.510.10">
    <property type="entry name" value="Transferase(Phosphotransferase) domain 1"/>
    <property type="match status" value="1"/>
</dbReference>
<evidence type="ECO:0000256" key="2">
    <source>
        <dbReference type="ARBA" id="ARBA00022527"/>
    </source>
</evidence>
<feature type="non-terminal residue" evidence="18">
    <location>
        <position position="295"/>
    </location>
</feature>
<evidence type="ECO:0000256" key="15">
    <source>
        <dbReference type="RuleBase" id="RU000304"/>
    </source>
</evidence>
<feature type="domain" description="Protein kinase" evidence="17">
    <location>
        <begin position="90"/>
        <end position="295"/>
    </location>
</feature>
<dbReference type="GO" id="GO:0005886">
    <property type="term" value="C:plasma membrane"/>
    <property type="evidence" value="ECO:0007669"/>
    <property type="project" value="TreeGrafter"/>
</dbReference>
<comment type="subcellular location">
    <subcellularLocation>
        <location evidence="1">Membrane</location>
        <topology evidence="1">Single-pass membrane protein</topology>
    </subcellularLocation>
</comment>